<gene>
    <name evidence="3" type="ORF">H8K26_17230</name>
</gene>
<dbReference type="Pfam" id="PF00326">
    <property type="entry name" value="Peptidase_S9"/>
    <property type="match status" value="1"/>
</dbReference>
<keyword evidence="4" id="KW-1185">Reference proteome</keyword>
<sequence>MRFVDFSSVFSLALVFLSVLTPAHAQAQNADALAAVPAAAAVKLAKDLNESVTGIDVTVKDLYGRTITGKVVITQFKPDGDGPFPILILNHGRSATNRAEPPRFRYTQQVRYFVRRGFAVFEPTRIGYGEMGTDPDPEESGACNRKNYAPMAEAVSTEILAVIDYARQKKFVDSNRLVIVGQSVGGYSTVATTAKNPPGLIAAINFAGGSGGDPVGHPGEPCEGHKLEKMYATFGETSKAPMLWIYTENDQYFSPRYSQAWHAAFVKAGGKAEFRLMPPFAKDGHSLFSSGIKIWEPLVSQFLDENGFSLQ</sequence>
<organism evidence="3 4">
    <name type="scientific">Undibacterium aquatile</name>
    <dbReference type="NCBI Taxonomy" id="1537398"/>
    <lineage>
        <taxon>Bacteria</taxon>
        <taxon>Pseudomonadati</taxon>
        <taxon>Pseudomonadota</taxon>
        <taxon>Betaproteobacteria</taxon>
        <taxon>Burkholderiales</taxon>
        <taxon>Oxalobacteraceae</taxon>
        <taxon>Undibacterium</taxon>
    </lineage>
</organism>
<dbReference type="RefSeq" id="WP_190481239.1">
    <property type="nucleotide sequence ID" value="NZ_JACOFT010000008.1"/>
</dbReference>
<dbReference type="EMBL" id="JACOFT010000008">
    <property type="protein sequence ID" value="MBC3813188.1"/>
    <property type="molecule type" value="Genomic_DNA"/>
</dbReference>
<accession>A0ABR6XK95</accession>
<dbReference type="InterPro" id="IPR050261">
    <property type="entry name" value="FrsA_esterase"/>
</dbReference>
<evidence type="ECO:0000313" key="3">
    <source>
        <dbReference type="EMBL" id="MBC3813188.1"/>
    </source>
</evidence>
<dbReference type="InterPro" id="IPR029058">
    <property type="entry name" value="AB_hydrolase_fold"/>
</dbReference>
<protein>
    <submittedName>
        <fullName evidence="3">Prolyl oligopeptidase family serine peptidase</fullName>
    </submittedName>
</protein>
<dbReference type="InterPro" id="IPR001375">
    <property type="entry name" value="Peptidase_S9_cat"/>
</dbReference>
<dbReference type="Proteomes" id="UP000637632">
    <property type="component" value="Unassembled WGS sequence"/>
</dbReference>
<feature type="signal peptide" evidence="1">
    <location>
        <begin position="1"/>
        <end position="27"/>
    </location>
</feature>
<dbReference type="SUPFAM" id="SSF53474">
    <property type="entry name" value="alpha/beta-Hydrolases"/>
    <property type="match status" value="1"/>
</dbReference>
<evidence type="ECO:0000259" key="2">
    <source>
        <dbReference type="Pfam" id="PF00326"/>
    </source>
</evidence>
<dbReference type="Gene3D" id="3.40.50.1820">
    <property type="entry name" value="alpha/beta hydrolase"/>
    <property type="match status" value="1"/>
</dbReference>
<reference evidence="3 4" key="1">
    <citation type="submission" date="2020-08" db="EMBL/GenBank/DDBJ databases">
        <title>Novel species isolated from subtropical streams in China.</title>
        <authorList>
            <person name="Lu H."/>
        </authorList>
    </citation>
    <scope>NUCLEOTIDE SEQUENCE [LARGE SCALE GENOMIC DNA]</scope>
    <source>
        <strain evidence="3 4">CCTCC AB 2015119</strain>
    </source>
</reference>
<proteinExistence type="predicted"/>
<name>A0ABR6XK95_9BURK</name>
<evidence type="ECO:0000256" key="1">
    <source>
        <dbReference type="SAM" id="SignalP"/>
    </source>
</evidence>
<comment type="caution">
    <text evidence="3">The sequence shown here is derived from an EMBL/GenBank/DDBJ whole genome shotgun (WGS) entry which is preliminary data.</text>
</comment>
<evidence type="ECO:0000313" key="4">
    <source>
        <dbReference type="Proteomes" id="UP000637632"/>
    </source>
</evidence>
<keyword evidence="1" id="KW-0732">Signal</keyword>
<feature type="chain" id="PRO_5045517889" evidence="1">
    <location>
        <begin position="28"/>
        <end position="311"/>
    </location>
</feature>
<dbReference type="PANTHER" id="PTHR22946">
    <property type="entry name" value="DIENELACTONE HYDROLASE DOMAIN-CONTAINING PROTEIN-RELATED"/>
    <property type="match status" value="1"/>
</dbReference>
<feature type="domain" description="Peptidase S9 prolyl oligopeptidase catalytic" evidence="2">
    <location>
        <begin position="108"/>
        <end position="197"/>
    </location>
</feature>